<evidence type="ECO:0000256" key="3">
    <source>
        <dbReference type="ARBA" id="ARBA00022676"/>
    </source>
</evidence>
<evidence type="ECO:0000256" key="5">
    <source>
        <dbReference type="ARBA" id="ARBA00022692"/>
    </source>
</evidence>
<feature type="transmembrane region" description="Helical" evidence="8">
    <location>
        <begin position="20"/>
        <end position="38"/>
    </location>
</feature>
<dbReference type="PANTHER" id="PTHR33908">
    <property type="entry name" value="MANNOSYLTRANSFERASE YKCB-RELATED"/>
    <property type="match status" value="1"/>
</dbReference>
<keyword evidence="6 8" id="KW-1133">Transmembrane helix</keyword>
<keyword evidence="7 8" id="KW-0472">Membrane</keyword>
<feature type="transmembrane region" description="Helical" evidence="8">
    <location>
        <begin position="316"/>
        <end position="333"/>
    </location>
</feature>
<evidence type="ECO:0000256" key="8">
    <source>
        <dbReference type="SAM" id="Phobius"/>
    </source>
</evidence>
<keyword evidence="4 10" id="KW-0808">Transferase</keyword>
<organism evidence="10 11">
    <name type="scientific">Methyloligella solikamskensis</name>
    <dbReference type="NCBI Taxonomy" id="1177756"/>
    <lineage>
        <taxon>Bacteria</taxon>
        <taxon>Pseudomonadati</taxon>
        <taxon>Pseudomonadota</taxon>
        <taxon>Alphaproteobacteria</taxon>
        <taxon>Hyphomicrobiales</taxon>
        <taxon>Hyphomicrobiaceae</taxon>
        <taxon>Methyloligella</taxon>
    </lineage>
</organism>
<gene>
    <name evidence="10" type="ORF">ACFQ2F_03780</name>
</gene>
<feature type="transmembrane region" description="Helical" evidence="8">
    <location>
        <begin position="112"/>
        <end position="130"/>
    </location>
</feature>
<sequence>MLKADPGQANHPSSAAEDRWFIQLIVFLAVITLLRFVALSLSKTDLFFDEAQYWSWAQDLSFGYFSKPPLIAWVIWATTSVCGDGEACVRASVPLFHAGSAIFLFLAGRDLFDARVGFWSAVIFATLPGISFSANIVSTDVPLLFFWSAALYFAVKLQAERSWRWAILLGVAIGLGALAKYAMLYFYLCAAVWFVVSPAGRWLLRDWKGLALLALPLALLTPNLIWNVNNGLVTFAHTADNAKLGGPLVHPGNMLEFLIAQLGVFGPFVFPMLLVIAIRTLRRGGTEEDRYLLAFSVPVLVLVTVIAFLSRAHANWAATTYPAATILVTATMLRLKRDTIFSATVGINIVVLLLLAVAPAIADRLTLPAGGDPFARTMGWRETAHAVREAVEDGQYSAILTDDRAMTAELLYYLRDSGIPIRAWPSDGPPRDHYELTRPFTGGTKEPVLLVTLREPRNRITRHFSTAEPIGVEKIDAGPKTTRTVILTSMSGFKGD</sequence>
<feature type="transmembrane region" description="Helical" evidence="8">
    <location>
        <begin position="257"/>
        <end position="278"/>
    </location>
</feature>
<feature type="domain" description="Glycosyltransferase RgtA/B/C/D-like" evidence="9">
    <location>
        <begin position="66"/>
        <end position="226"/>
    </location>
</feature>
<feature type="transmembrane region" description="Helical" evidence="8">
    <location>
        <begin position="340"/>
        <end position="362"/>
    </location>
</feature>
<dbReference type="InterPro" id="IPR038731">
    <property type="entry name" value="RgtA/B/C-like"/>
</dbReference>
<comment type="caution">
    <text evidence="10">The sequence shown here is derived from an EMBL/GenBank/DDBJ whole genome shotgun (WGS) entry which is preliminary data.</text>
</comment>
<proteinExistence type="predicted"/>
<reference evidence="11" key="1">
    <citation type="journal article" date="2019" name="Int. J. Syst. Evol. Microbiol.">
        <title>The Global Catalogue of Microorganisms (GCM) 10K type strain sequencing project: providing services to taxonomists for standard genome sequencing and annotation.</title>
        <authorList>
            <consortium name="The Broad Institute Genomics Platform"/>
            <consortium name="The Broad Institute Genome Sequencing Center for Infectious Disease"/>
            <person name="Wu L."/>
            <person name="Ma J."/>
        </authorList>
    </citation>
    <scope>NUCLEOTIDE SEQUENCE [LARGE SCALE GENOMIC DNA]</scope>
    <source>
        <strain evidence="11">CCUG 61697</strain>
    </source>
</reference>
<dbReference type="EMBL" id="JBHTJO010000001">
    <property type="protein sequence ID" value="MFD0986210.1"/>
    <property type="molecule type" value="Genomic_DNA"/>
</dbReference>
<feature type="transmembrane region" description="Helical" evidence="8">
    <location>
        <begin position="210"/>
        <end position="228"/>
    </location>
</feature>
<keyword evidence="3 10" id="KW-0328">Glycosyltransferase</keyword>
<evidence type="ECO:0000256" key="1">
    <source>
        <dbReference type="ARBA" id="ARBA00004651"/>
    </source>
</evidence>
<feature type="transmembrane region" description="Helical" evidence="8">
    <location>
        <begin position="162"/>
        <end position="179"/>
    </location>
</feature>
<dbReference type="PANTHER" id="PTHR33908:SF11">
    <property type="entry name" value="MEMBRANE PROTEIN"/>
    <property type="match status" value="1"/>
</dbReference>
<evidence type="ECO:0000313" key="10">
    <source>
        <dbReference type="EMBL" id="MFD0986210.1"/>
    </source>
</evidence>
<evidence type="ECO:0000313" key="11">
    <source>
        <dbReference type="Proteomes" id="UP001597102"/>
    </source>
</evidence>
<keyword evidence="2" id="KW-1003">Cell membrane</keyword>
<dbReference type="Proteomes" id="UP001597102">
    <property type="component" value="Unassembled WGS sequence"/>
</dbReference>
<dbReference type="EC" id="2.4.-.-" evidence="10"/>
<dbReference type="GO" id="GO:0016757">
    <property type="term" value="F:glycosyltransferase activity"/>
    <property type="evidence" value="ECO:0007669"/>
    <property type="project" value="UniProtKB-KW"/>
</dbReference>
<accession>A0ABW3J8J8</accession>
<evidence type="ECO:0000256" key="4">
    <source>
        <dbReference type="ARBA" id="ARBA00022679"/>
    </source>
</evidence>
<keyword evidence="11" id="KW-1185">Reference proteome</keyword>
<keyword evidence="5 8" id="KW-0812">Transmembrane</keyword>
<dbReference type="Pfam" id="PF13231">
    <property type="entry name" value="PMT_2"/>
    <property type="match status" value="1"/>
</dbReference>
<feature type="transmembrane region" description="Helical" evidence="8">
    <location>
        <begin position="290"/>
        <end position="310"/>
    </location>
</feature>
<comment type="subcellular location">
    <subcellularLocation>
        <location evidence="1">Cell membrane</location>
        <topology evidence="1">Multi-pass membrane protein</topology>
    </subcellularLocation>
</comment>
<evidence type="ECO:0000256" key="2">
    <source>
        <dbReference type="ARBA" id="ARBA00022475"/>
    </source>
</evidence>
<evidence type="ECO:0000256" key="7">
    <source>
        <dbReference type="ARBA" id="ARBA00023136"/>
    </source>
</evidence>
<protein>
    <submittedName>
        <fullName evidence="10">ArnT family glycosyltransferase</fullName>
        <ecNumber evidence="10">2.4.-.-</ecNumber>
    </submittedName>
</protein>
<evidence type="ECO:0000259" key="9">
    <source>
        <dbReference type="Pfam" id="PF13231"/>
    </source>
</evidence>
<dbReference type="RefSeq" id="WP_379085903.1">
    <property type="nucleotide sequence ID" value="NZ_JBHTJO010000001.1"/>
</dbReference>
<name>A0ABW3J8J8_9HYPH</name>
<evidence type="ECO:0000256" key="6">
    <source>
        <dbReference type="ARBA" id="ARBA00022989"/>
    </source>
</evidence>
<dbReference type="InterPro" id="IPR050297">
    <property type="entry name" value="LipidA_mod_glycosyltrf_83"/>
</dbReference>